<dbReference type="RefSeq" id="WP_341399751.1">
    <property type="nucleotide sequence ID" value="NZ_JBBUTI010000009.1"/>
</dbReference>
<dbReference type="SMART" id="SM00267">
    <property type="entry name" value="GGDEF"/>
    <property type="match status" value="1"/>
</dbReference>
<dbReference type="Gene3D" id="3.30.70.270">
    <property type="match status" value="1"/>
</dbReference>
<keyword evidence="3" id="KW-0812">Transmembrane</keyword>
<organism evidence="5 6">
    <name type="scientific">Ideonella margarita</name>
    <dbReference type="NCBI Taxonomy" id="2984191"/>
    <lineage>
        <taxon>Bacteria</taxon>
        <taxon>Pseudomonadati</taxon>
        <taxon>Pseudomonadota</taxon>
        <taxon>Betaproteobacteria</taxon>
        <taxon>Burkholderiales</taxon>
        <taxon>Sphaerotilaceae</taxon>
        <taxon>Ideonella</taxon>
    </lineage>
</organism>
<dbReference type="NCBIfam" id="TIGR00254">
    <property type="entry name" value="GGDEF"/>
    <property type="match status" value="1"/>
</dbReference>
<gene>
    <name evidence="5" type="ORF">AACH00_13860</name>
</gene>
<evidence type="ECO:0000256" key="2">
    <source>
        <dbReference type="ARBA" id="ARBA00034247"/>
    </source>
</evidence>
<keyword evidence="3" id="KW-1133">Transmembrane helix</keyword>
<dbReference type="InterPro" id="IPR043128">
    <property type="entry name" value="Rev_trsase/Diguanyl_cyclase"/>
</dbReference>
<protein>
    <recommendedName>
        <fullName evidence="1">diguanylate cyclase</fullName>
        <ecNumber evidence="1">2.7.7.65</ecNumber>
    </recommendedName>
</protein>
<dbReference type="InterPro" id="IPR050469">
    <property type="entry name" value="Diguanylate_Cyclase"/>
</dbReference>
<dbReference type="EC" id="2.7.7.65" evidence="1"/>
<keyword evidence="5" id="KW-0808">Transferase</keyword>
<dbReference type="PROSITE" id="PS50887">
    <property type="entry name" value="GGDEF"/>
    <property type="match status" value="1"/>
</dbReference>
<comment type="catalytic activity">
    <reaction evidence="2">
        <text>2 GTP = 3',3'-c-di-GMP + 2 diphosphate</text>
        <dbReference type="Rhea" id="RHEA:24898"/>
        <dbReference type="ChEBI" id="CHEBI:33019"/>
        <dbReference type="ChEBI" id="CHEBI:37565"/>
        <dbReference type="ChEBI" id="CHEBI:58805"/>
        <dbReference type="EC" id="2.7.7.65"/>
    </reaction>
</comment>
<accession>A0ABU9C6C7</accession>
<feature type="transmembrane region" description="Helical" evidence="3">
    <location>
        <begin position="157"/>
        <end position="175"/>
    </location>
</feature>
<keyword evidence="3" id="KW-0472">Membrane</keyword>
<dbReference type="Proteomes" id="UP001379945">
    <property type="component" value="Unassembled WGS sequence"/>
</dbReference>
<name>A0ABU9C6C7_9BURK</name>
<evidence type="ECO:0000259" key="4">
    <source>
        <dbReference type="PROSITE" id="PS50887"/>
    </source>
</evidence>
<dbReference type="EMBL" id="JBBUTI010000009">
    <property type="protein sequence ID" value="MEK8047443.1"/>
    <property type="molecule type" value="Genomic_DNA"/>
</dbReference>
<feature type="transmembrane region" description="Helical" evidence="3">
    <location>
        <begin position="64"/>
        <end position="86"/>
    </location>
</feature>
<dbReference type="Pfam" id="PF00990">
    <property type="entry name" value="GGDEF"/>
    <property type="match status" value="1"/>
</dbReference>
<dbReference type="PANTHER" id="PTHR45138">
    <property type="entry name" value="REGULATORY COMPONENTS OF SENSORY TRANSDUCTION SYSTEM"/>
    <property type="match status" value="1"/>
</dbReference>
<feature type="transmembrane region" description="Helical" evidence="3">
    <location>
        <begin position="132"/>
        <end position="150"/>
    </location>
</feature>
<dbReference type="InterPro" id="IPR000160">
    <property type="entry name" value="GGDEF_dom"/>
</dbReference>
<sequence>MSYVQRLLRTDPLTTEKTADLDHYLPAIARDLDRVLGRRMLMAASTSFLGYGLQAWLLRDVVPGPILLAWVLTLAAIESLNGTMAWRLQRRTIRTPGLAPLKLAVRCNLLLLGSAWGTVLLLPHVAADPVTMLLHGMGLALAMVLGIYNLSTDRWSYAALSGGLVLPGVLGWLCLDSIPREIGVCGLTLFLLCQFYAATTGRLVRSILLSNRISKDVARQLADSNHRLEQLSHQLKLAASIDPLTACLNRRAMMRELEREAARVRRNATPFCVVFLDLDHFKAVNDQHGHAAGDAVLKVAAEVFKGQLRATDMAGRWGGEEFVLMLAATSLSAAVAKAEGIRVALADTPIPVEGGLLRITTSVGVAAFRPGQTLEALIAQADARLYDAKAAGRNCVRS</sequence>
<evidence type="ECO:0000313" key="6">
    <source>
        <dbReference type="Proteomes" id="UP001379945"/>
    </source>
</evidence>
<keyword evidence="5" id="KW-0548">Nucleotidyltransferase</keyword>
<evidence type="ECO:0000256" key="1">
    <source>
        <dbReference type="ARBA" id="ARBA00012528"/>
    </source>
</evidence>
<dbReference type="GO" id="GO:0052621">
    <property type="term" value="F:diguanylate cyclase activity"/>
    <property type="evidence" value="ECO:0007669"/>
    <property type="project" value="UniProtKB-EC"/>
</dbReference>
<dbReference type="PANTHER" id="PTHR45138:SF9">
    <property type="entry name" value="DIGUANYLATE CYCLASE DGCM-RELATED"/>
    <property type="match status" value="1"/>
</dbReference>
<proteinExistence type="predicted"/>
<dbReference type="SUPFAM" id="SSF55073">
    <property type="entry name" value="Nucleotide cyclase"/>
    <property type="match status" value="1"/>
</dbReference>
<dbReference type="InterPro" id="IPR029787">
    <property type="entry name" value="Nucleotide_cyclase"/>
</dbReference>
<feature type="transmembrane region" description="Helical" evidence="3">
    <location>
        <begin position="40"/>
        <end position="58"/>
    </location>
</feature>
<feature type="domain" description="GGDEF" evidence="4">
    <location>
        <begin position="269"/>
        <end position="398"/>
    </location>
</feature>
<comment type="caution">
    <text evidence="5">The sequence shown here is derived from an EMBL/GenBank/DDBJ whole genome shotgun (WGS) entry which is preliminary data.</text>
</comment>
<dbReference type="CDD" id="cd01949">
    <property type="entry name" value="GGDEF"/>
    <property type="match status" value="1"/>
</dbReference>
<feature type="transmembrane region" description="Helical" evidence="3">
    <location>
        <begin position="107"/>
        <end position="126"/>
    </location>
</feature>
<evidence type="ECO:0000256" key="3">
    <source>
        <dbReference type="SAM" id="Phobius"/>
    </source>
</evidence>
<keyword evidence="6" id="KW-1185">Reference proteome</keyword>
<evidence type="ECO:0000313" key="5">
    <source>
        <dbReference type="EMBL" id="MEK8047443.1"/>
    </source>
</evidence>
<reference evidence="5 6" key="1">
    <citation type="submission" date="2024-04" db="EMBL/GenBank/DDBJ databases">
        <title>Novel species of the genus Ideonella isolated from streams.</title>
        <authorList>
            <person name="Lu H."/>
        </authorList>
    </citation>
    <scope>NUCLEOTIDE SEQUENCE [LARGE SCALE GENOMIC DNA]</scope>
    <source>
        <strain evidence="5 6">LYT19W</strain>
    </source>
</reference>